<feature type="region of interest" description="Disordered" evidence="1">
    <location>
        <begin position="21"/>
        <end position="45"/>
    </location>
</feature>
<dbReference type="PaxDb" id="121845-A0A3Q0ITD8"/>
<evidence type="ECO:0000313" key="3">
    <source>
        <dbReference type="Proteomes" id="UP000079169"/>
    </source>
</evidence>
<feature type="compositionally biased region" description="Polar residues" evidence="1">
    <location>
        <begin position="22"/>
        <end position="37"/>
    </location>
</feature>
<keyword evidence="2" id="KW-0732">Signal</keyword>
<gene>
    <name evidence="4" type="primary">LOC113467515</name>
</gene>
<feature type="signal peptide" evidence="2">
    <location>
        <begin position="1"/>
        <end position="16"/>
    </location>
</feature>
<accession>A0A3Q0ITD8</accession>
<dbReference type="GeneID" id="113467515"/>
<reference evidence="4" key="1">
    <citation type="submission" date="2025-08" db="UniProtKB">
        <authorList>
            <consortium name="RefSeq"/>
        </authorList>
    </citation>
    <scope>IDENTIFICATION</scope>
</reference>
<evidence type="ECO:0000256" key="2">
    <source>
        <dbReference type="SAM" id="SignalP"/>
    </source>
</evidence>
<sequence>MKFFAAVALLVVAVSANPLPEGSSTTTLGPKSSSSGPQDPPAPLPEVEAAICADPTLANVCSAKGVADAACKAIVEKVNGSTPECRDVGICSFTLPIESGVSSAVSGATTPSGTSSTTPSAVSGATTPSGTSSTTPSAVSGAVSGATTPSGTSSTTRSAVSGAVSGATTPSGTSSTTPAGNPDRKLTYYITKKAEVDGYSKLKACDSGVNILVHSRKSA</sequence>
<dbReference type="Proteomes" id="UP000079169">
    <property type="component" value="Unplaced"/>
</dbReference>
<evidence type="ECO:0000313" key="4">
    <source>
        <dbReference type="RefSeq" id="XP_026679531.1"/>
    </source>
</evidence>
<feature type="region of interest" description="Disordered" evidence="1">
    <location>
        <begin position="102"/>
        <end position="184"/>
    </location>
</feature>
<proteinExistence type="predicted"/>
<evidence type="ECO:0000256" key="1">
    <source>
        <dbReference type="SAM" id="MobiDB-lite"/>
    </source>
</evidence>
<protein>
    <submittedName>
        <fullName evidence="4">Probable GPI-anchored adhesin-like protein PGA18</fullName>
    </submittedName>
</protein>
<keyword evidence="3" id="KW-1185">Reference proteome</keyword>
<feature type="compositionally biased region" description="Low complexity" evidence="1">
    <location>
        <begin position="102"/>
        <end position="180"/>
    </location>
</feature>
<dbReference type="AlphaFoldDB" id="A0A3Q0ITD8"/>
<dbReference type="RefSeq" id="XP_026679531.1">
    <property type="nucleotide sequence ID" value="XM_026823730.1"/>
</dbReference>
<feature type="chain" id="PRO_5017977146" evidence="2">
    <location>
        <begin position="17"/>
        <end position="219"/>
    </location>
</feature>
<name>A0A3Q0ITD8_DIACI</name>
<organism evidence="3 4">
    <name type="scientific">Diaphorina citri</name>
    <name type="common">Asian citrus psyllid</name>
    <dbReference type="NCBI Taxonomy" id="121845"/>
    <lineage>
        <taxon>Eukaryota</taxon>
        <taxon>Metazoa</taxon>
        <taxon>Ecdysozoa</taxon>
        <taxon>Arthropoda</taxon>
        <taxon>Hexapoda</taxon>
        <taxon>Insecta</taxon>
        <taxon>Pterygota</taxon>
        <taxon>Neoptera</taxon>
        <taxon>Paraneoptera</taxon>
        <taxon>Hemiptera</taxon>
        <taxon>Sternorrhyncha</taxon>
        <taxon>Psylloidea</taxon>
        <taxon>Psyllidae</taxon>
        <taxon>Diaphorininae</taxon>
        <taxon>Diaphorina</taxon>
    </lineage>
</organism>
<dbReference type="KEGG" id="dci:113467515"/>